<organism evidence="1 2">
    <name type="scientific">Ignicoccus hospitalis (strain KIN4/I / DSM 18386 / JCM 14125)</name>
    <dbReference type="NCBI Taxonomy" id="453591"/>
    <lineage>
        <taxon>Archaea</taxon>
        <taxon>Thermoproteota</taxon>
        <taxon>Thermoprotei</taxon>
        <taxon>Desulfurococcales</taxon>
        <taxon>Desulfurococcaceae</taxon>
        <taxon>Ignicoccus</taxon>
    </lineage>
</organism>
<protein>
    <submittedName>
        <fullName evidence="1">Uncharacterized protein</fullName>
    </submittedName>
</protein>
<gene>
    <name evidence="1" type="ordered locus">Igni_0780</name>
</gene>
<dbReference type="OrthoDB" id="377471at2157"/>
<evidence type="ECO:0000313" key="2">
    <source>
        <dbReference type="Proteomes" id="UP000000262"/>
    </source>
</evidence>
<dbReference type="KEGG" id="iho:Igni_0780"/>
<dbReference type="Proteomes" id="UP000000262">
    <property type="component" value="Chromosome"/>
</dbReference>
<accession>A8AAL0</accession>
<sequence>MILPPIDEVVKVYSKFIDKEDVDSANRFLASVAAMAAYYAAAEGKGEEVRKYIEELREKIVEGPEMLNPYVFGLLGDLIEDPSDLEAVKERLRLIWGMDQLGLED</sequence>
<dbReference type="STRING" id="453591.Igni_0780"/>
<reference evidence="1 2" key="1">
    <citation type="journal article" date="2008" name="Genome Biol.">
        <title>A genomic analysis of the archaeal system Ignicoccus hospitalis-Nanoarchaeum equitans.</title>
        <authorList>
            <person name="Podar M."/>
            <person name="Anderson I."/>
            <person name="Makarova K.S."/>
            <person name="Elkins J.G."/>
            <person name="Ivanova N."/>
            <person name="Wall M.A."/>
            <person name="Lykidis A."/>
            <person name="Mavromatis K."/>
            <person name="Sun H."/>
            <person name="Hudson M.E."/>
            <person name="Chen W."/>
            <person name="Deciu C."/>
            <person name="Hutchison D."/>
            <person name="Eads J.R."/>
            <person name="Anderson A."/>
            <person name="Fernandes F."/>
            <person name="Szeto E."/>
            <person name="Lapidus A."/>
            <person name="Kyrpides N.C."/>
            <person name="Saier M.H.Jr."/>
            <person name="Richardson P.M."/>
            <person name="Rachel R."/>
            <person name="Huber H."/>
            <person name="Eisen J.A."/>
            <person name="Koonin E.V."/>
            <person name="Keller M."/>
            <person name="Stetter K.O."/>
        </authorList>
    </citation>
    <scope>NUCLEOTIDE SEQUENCE [LARGE SCALE GENOMIC DNA]</scope>
    <source>
        <strain evidence="2">KIN4/I / DSM 18386 / JCM 14125</strain>
    </source>
</reference>
<dbReference type="HOGENOM" id="CLU_2230344_0_0_2"/>
<dbReference type="RefSeq" id="WP_012122926.1">
    <property type="nucleotide sequence ID" value="NC_009776.1"/>
</dbReference>
<dbReference type="AlphaFoldDB" id="A8AAL0"/>
<evidence type="ECO:0000313" key="1">
    <source>
        <dbReference type="EMBL" id="ABU81962.1"/>
    </source>
</evidence>
<dbReference type="EMBL" id="CP000816">
    <property type="protein sequence ID" value="ABU81962.1"/>
    <property type="molecule type" value="Genomic_DNA"/>
</dbReference>
<dbReference type="eggNOG" id="arCOG09420">
    <property type="taxonomic scope" value="Archaea"/>
</dbReference>
<dbReference type="GeneID" id="5562443"/>
<keyword evidence="2" id="KW-1185">Reference proteome</keyword>
<name>A8AAL0_IGNH4</name>
<proteinExistence type="predicted"/>